<keyword evidence="2" id="KW-1185">Reference proteome</keyword>
<gene>
    <name evidence="1" type="ORF">EYW49_20080</name>
</gene>
<dbReference type="RefSeq" id="WP_131311417.1">
    <property type="nucleotide sequence ID" value="NZ_SJFN01000042.1"/>
</dbReference>
<organism evidence="1 2">
    <name type="scientific">Siculibacillus lacustris</name>
    <dbReference type="NCBI Taxonomy" id="1549641"/>
    <lineage>
        <taxon>Bacteria</taxon>
        <taxon>Pseudomonadati</taxon>
        <taxon>Pseudomonadota</taxon>
        <taxon>Alphaproteobacteria</taxon>
        <taxon>Hyphomicrobiales</taxon>
        <taxon>Ancalomicrobiaceae</taxon>
        <taxon>Siculibacillus</taxon>
    </lineage>
</organism>
<protein>
    <submittedName>
        <fullName evidence="1">Uncharacterized protein</fullName>
    </submittedName>
</protein>
<comment type="caution">
    <text evidence="1">The sequence shown here is derived from an EMBL/GenBank/DDBJ whole genome shotgun (WGS) entry which is preliminary data.</text>
</comment>
<dbReference type="AlphaFoldDB" id="A0A4Q9VFB9"/>
<sequence>MTHDPTAVLTAVRSVLGPMASPQTAEALYAALRPIAGEEAACEADHKAMIHEENGLRKAKSRTGRDKARASMRAASDIATTIRTAMCQEAPSNG</sequence>
<evidence type="ECO:0000313" key="1">
    <source>
        <dbReference type="EMBL" id="TBW33582.1"/>
    </source>
</evidence>
<accession>A0A4Q9VFB9</accession>
<dbReference type="Proteomes" id="UP000292781">
    <property type="component" value="Unassembled WGS sequence"/>
</dbReference>
<proteinExistence type="predicted"/>
<name>A0A4Q9VFB9_9HYPH</name>
<dbReference type="EMBL" id="SJFN01000042">
    <property type="protein sequence ID" value="TBW33582.1"/>
    <property type="molecule type" value="Genomic_DNA"/>
</dbReference>
<evidence type="ECO:0000313" key="2">
    <source>
        <dbReference type="Proteomes" id="UP000292781"/>
    </source>
</evidence>
<reference evidence="1 2" key="1">
    <citation type="submission" date="2019-02" db="EMBL/GenBank/DDBJ databases">
        <title>Siculibacillus lacustris gen. nov., sp. nov., a new rosette-forming bacterium isolated from a freshwater crater lake (Lake St. Ana, Romania).</title>
        <authorList>
            <person name="Felfoldi T."/>
            <person name="Marton Z."/>
            <person name="Szabo A."/>
            <person name="Mentes A."/>
            <person name="Boka K."/>
            <person name="Marialigeti K."/>
            <person name="Mathe I."/>
            <person name="Koncz M."/>
            <person name="Schumann P."/>
            <person name="Toth E."/>
        </authorList>
    </citation>
    <scope>NUCLEOTIDE SEQUENCE [LARGE SCALE GENOMIC DNA]</scope>
    <source>
        <strain evidence="1 2">SA-279</strain>
    </source>
</reference>